<proteinExistence type="predicted"/>
<keyword evidence="1" id="KW-1133">Transmembrane helix</keyword>
<accession>A0A2V3W744</accession>
<gene>
    <name evidence="2" type="ORF">DFR56_103347</name>
</gene>
<sequence>MKKTLQFFSLCIFLILLLHVQINTINIDLDIEEIEETTISATNKSSSLTAAQLTKPTILSSENYSKDSIFPSSPCILICFYFLIQYTLNISLRRLQSIGFLFAVKYESNYLPRSINSF</sequence>
<protein>
    <submittedName>
        <fullName evidence="2">Uncharacterized protein</fullName>
    </submittedName>
</protein>
<feature type="transmembrane region" description="Helical" evidence="1">
    <location>
        <begin position="69"/>
        <end position="88"/>
    </location>
</feature>
<dbReference type="AlphaFoldDB" id="A0A2V3W744"/>
<evidence type="ECO:0000313" key="3">
    <source>
        <dbReference type="Proteomes" id="UP000247978"/>
    </source>
</evidence>
<comment type="caution">
    <text evidence="2">The sequence shown here is derived from an EMBL/GenBank/DDBJ whole genome shotgun (WGS) entry which is preliminary data.</text>
</comment>
<evidence type="ECO:0000256" key="1">
    <source>
        <dbReference type="SAM" id="Phobius"/>
    </source>
</evidence>
<dbReference type="Proteomes" id="UP000247978">
    <property type="component" value="Unassembled WGS sequence"/>
</dbReference>
<dbReference type="RefSeq" id="WP_110394658.1">
    <property type="nucleotide sequence ID" value="NZ_JADIJL010000070.1"/>
</dbReference>
<reference evidence="2 3" key="1">
    <citation type="submission" date="2018-05" db="EMBL/GenBank/DDBJ databases">
        <title>Genomic Encyclopedia of Type Strains, Phase IV (KMG-IV): sequencing the most valuable type-strain genomes for metagenomic binning, comparative biology and taxonomic classification.</title>
        <authorList>
            <person name="Goeker M."/>
        </authorList>
    </citation>
    <scope>NUCLEOTIDE SEQUENCE [LARGE SCALE GENOMIC DNA]</scope>
    <source>
        <strain evidence="2 3">DSM 28556</strain>
    </source>
</reference>
<evidence type="ECO:0000313" key="2">
    <source>
        <dbReference type="EMBL" id="PXW88841.1"/>
    </source>
</evidence>
<keyword evidence="1" id="KW-0472">Membrane</keyword>
<keyword evidence="3" id="KW-1185">Reference proteome</keyword>
<keyword evidence="1" id="KW-0812">Transmembrane</keyword>
<name>A0A2V3W744_9BACI</name>
<organism evidence="2 3">
    <name type="scientific">Pseudogracilibacillus auburnensis</name>
    <dbReference type="NCBI Taxonomy" id="1494959"/>
    <lineage>
        <taxon>Bacteria</taxon>
        <taxon>Bacillati</taxon>
        <taxon>Bacillota</taxon>
        <taxon>Bacilli</taxon>
        <taxon>Bacillales</taxon>
        <taxon>Bacillaceae</taxon>
        <taxon>Pseudogracilibacillus</taxon>
    </lineage>
</organism>
<dbReference type="EMBL" id="QJJQ01000003">
    <property type="protein sequence ID" value="PXW88841.1"/>
    <property type="molecule type" value="Genomic_DNA"/>
</dbReference>